<feature type="domain" description="Core-binding (CB)" evidence="5">
    <location>
        <begin position="1"/>
        <end position="91"/>
    </location>
</feature>
<protein>
    <submittedName>
        <fullName evidence="6">Integrase</fullName>
    </submittedName>
</protein>
<evidence type="ECO:0000313" key="7">
    <source>
        <dbReference type="Proteomes" id="UP000222054"/>
    </source>
</evidence>
<dbReference type="GO" id="GO:0015074">
    <property type="term" value="P:DNA integration"/>
    <property type="evidence" value="ECO:0007669"/>
    <property type="project" value="InterPro"/>
</dbReference>
<dbReference type="InterPro" id="IPR002104">
    <property type="entry name" value="Integrase_catalytic"/>
</dbReference>
<proteinExistence type="predicted"/>
<reference evidence="6 7" key="1">
    <citation type="submission" date="2017-09" db="EMBL/GenBank/DDBJ databases">
        <title>Large-scale bioinformatics analysis of Bacillus genomes uncovers conserved roles of natural products in bacterial physiology.</title>
        <authorList>
            <consortium name="Agbiome Team Llc"/>
            <person name="Bleich R.M."/>
            <person name="Grubbs K.J."/>
            <person name="Santa Maria K.C."/>
            <person name="Allen S.E."/>
            <person name="Farag S."/>
            <person name="Shank E.A."/>
            <person name="Bowers A."/>
        </authorList>
    </citation>
    <scope>NUCLEOTIDE SEQUENCE [LARGE SCALE GENOMIC DNA]</scope>
    <source>
        <strain evidence="6 7">AFS053130</strain>
    </source>
</reference>
<dbReference type="CDD" id="cd00397">
    <property type="entry name" value="DNA_BRE_C"/>
    <property type="match status" value="1"/>
</dbReference>
<dbReference type="RefSeq" id="WP_098777455.1">
    <property type="nucleotide sequence ID" value="NZ_NUHO01000055.1"/>
</dbReference>
<dbReference type="SUPFAM" id="SSF56349">
    <property type="entry name" value="DNA breaking-rejoining enzymes"/>
    <property type="match status" value="1"/>
</dbReference>
<keyword evidence="1 3" id="KW-0238">DNA-binding</keyword>
<keyword evidence="2" id="KW-0233">DNA recombination</keyword>
<evidence type="ECO:0000259" key="5">
    <source>
        <dbReference type="PROSITE" id="PS51900"/>
    </source>
</evidence>
<sequence length="315" mass="36188">MTWESKQVEFLSSLKSRGRKDSTLKQYRYDLNLFVFWIKKRNPTPSQEVFQSFDTNGLSSFLNALKKDRGASNSNTKRVKGIVINFLQFHGNGNDLKSDVSPPPLTSKNFASDEEIRKLMRTISTLDGLTEYQASGRIHILNRNVLLIRFMLKYGLSIQDIISLSMRDLKLAEGIITPGQSSALKRPVKPSKKDRELILDYLNDIPETVRPRHHSDDPLFVAFDFAPQTFRWDYSQDTPTALTRVSVQRMLQKEIKRAGIHVTPTTLRNRCILNALQKGMTPIEIQSHLGLKSIEALHRYVVFWRELEESSSYGK</sequence>
<dbReference type="EMBL" id="NUHO01000055">
    <property type="protein sequence ID" value="PGM92619.1"/>
    <property type="molecule type" value="Genomic_DNA"/>
</dbReference>
<evidence type="ECO:0000256" key="2">
    <source>
        <dbReference type="ARBA" id="ARBA00023172"/>
    </source>
</evidence>
<comment type="caution">
    <text evidence="6">The sequence shown here is derived from an EMBL/GenBank/DDBJ whole genome shotgun (WGS) entry which is preliminary data.</text>
</comment>
<dbReference type="InterPro" id="IPR044068">
    <property type="entry name" value="CB"/>
</dbReference>
<dbReference type="InterPro" id="IPR050090">
    <property type="entry name" value="Tyrosine_recombinase_XerCD"/>
</dbReference>
<accession>A0A2B9DZZ0</accession>
<dbReference type="PANTHER" id="PTHR30349:SF86">
    <property type="entry name" value="INTEGRASE_RECOMBINASE AQ_AA09-RELATED"/>
    <property type="match status" value="1"/>
</dbReference>
<dbReference type="InterPro" id="IPR010998">
    <property type="entry name" value="Integrase_recombinase_N"/>
</dbReference>
<dbReference type="Pfam" id="PF00589">
    <property type="entry name" value="Phage_integrase"/>
    <property type="match status" value="1"/>
</dbReference>
<dbReference type="PROSITE" id="PS51898">
    <property type="entry name" value="TYR_RECOMBINASE"/>
    <property type="match status" value="1"/>
</dbReference>
<dbReference type="InterPro" id="IPR011010">
    <property type="entry name" value="DNA_brk_join_enz"/>
</dbReference>
<dbReference type="AlphaFoldDB" id="A0A2B9DZZ0"/>
<evidence type="ECO:0000259" key="4">
    <source>
        <dbReference type="PROSITE" id="PS51898"/>
    </source>
</evidence>
<organism evidence="6 7">
    <name type="scientific">Bacillus cereus</name>
    <dbReference type="NCBI Taxonomy" id="1396"/>
    <lineage>
        <taxon>Bacteria</taxon>
        <taxon>Bacillati</taxon>
        <taxon>Bacillota</taxon>
        <taxon>Bacilli</taxon>
        <taxon>Bacillales</taxon>
        <taxon>Bacillaceae</taxon>
        <taxon>Bacillus</taxon>
        <taxon>Bacillus cereus group</taxon>
    </lineage>
</organism>
<dbReference type="PROSITE" id="PS51900">
    <property type="entry name" value="CB"/>
    <property type="match status" value="1"/>
</dbReference>
<dbReference type="PANTHER" id="PTHR30349">
    <property type="entry name" value="PHAGE INTEGRASE-RELATED"/>
    <property type="match status" value="1"/>
</dbReference>
<dbReference type="GO" id="GO:0006310">
    <property type="term" value="P:DNA recombination"/>
    <property type="evidence" value="ECO:0007669"/>
    <property type="project" value="UniProtKB-KW"/>
</dbReference>
<dbReference type="InterPro" id="IPR013762">
    <property type="entry name" value="Integrase-like_cat_sf"/>
</dbReference>
<gene>
    <name evidence="6" type="ORF">CN958_15320</name>
</gene>
<dbReference type="Gene3D" id="1.10.443.10">
    <property type="entry name" value="Intergrase catalytic core"/>
    <property type="match status" value="1"/>
</dbReference>
<dbReference type="GO" id="GO:0003677">
    <property type="term" value="F:DNA binding"/>
    <property type="evidence" value="ECO:0007669"/>
    <property type="project" value="UniProtKB-UniRule"/>
</dbReference>
<name>A0A2B9DZZ0_BACCE</name>
<feature type="domain" description="Tyr recombinase" evidence="4">
    <location>
        <begin position="106"/>
        <end position="314"/>
    </location>
</feature>
<dbReference type="Gene3D" id="1.10.150.130">
    <property type="match status" value="1"/>
</dbReference>
<evidence type="ECO:0000256" key="1">
    <source>
        <dbReference type="ARBA" id="ARBA00023125"/>
    </source>
</evidence>
<evidence type="ECO:0000256" key="3">
    <source>
        <dbReference type="PROSITE-ProRule" id="PRU01248"/>
    </source>
</evidence>
<dbReference type="Proteomes" id="UP000222054">
    <property type="component" value="Unassembled WGS sequence"/>
</dbReference>
<evidence type="ECO:0000313" key="6">
    <source>
        <dbReference type="EMBL" id="PGM92619.1"/>
    </source>
</evidence>